<dbReference type="InterPro" id="IPR014957">
    <property type="entry name" value="IDEAL_dom"/>
</dbReference>
<dbReference type="Gene3D" id="4.10.810.10">
    <property type="entry name" value="Virus Scaffolding Protein, Chain A"/>
    <property type="match status" value="1"/>
</dbReference>
<dbReference type="SMART" id="SM00914">
    <property type="entry name" value="IDEAL"/>
    <property type="match status" value="1"/>
</dbReference>
<organism evidence="2 3">
    <name type="scientific">Peribacillus glennii</name>
    <dbReference type="NCBI Taxonomy" id="2303991"/>
    <lineage>
        <taxon>Bacteria</taxon>
        <taxon>Bacillati</taxon>
        <taxon>Bacillota</taxon>
        <taxon>Bacilli</taxon>
        <taxon>Bacillales</taxon>
        <taxon>Bacillaceae</taxon>
        <taxon>Peribacillus</taxon>
    </lineage>
</organism>
<protein>
    <submittedName>
        <fullName evidence="2">IDEAL domain-containing protein</fullName>
    </submittedName>
</protein>
<evidence type="ECO:0000259" key="1">
    <source>
        <dbReference type="SMART" id="SM00914"/>
    </source>
</evidence>
<keyword evidence="3" id="KW-1185">Reference proteome</keyword>
<accession>A0A372LKA0</accession>
<sequence length="131" mass="14848">MAMNGKNQFETSDWVMGKSKEGELVTGYIESVDVLQGIVKVFVIESDNERIIGKSISLQNKSVEKLSVSQKMNEQQLLDLIDVALLTKDEQWFTQLTAKLNELRKAPKKESTINIVYPADIIKMEKFDTGH</sequence>
<comment type="caution">
    <text evidence="2">The sequence shown here is derived from an EMBL/GenBank/DDBJ whole genome shotgun (WGS) entry which is preliminary data.</text>
</comment>
<proteinExistence type="predicted"/>
<dbReference type="AlphaFoldDB" id="A0A372LKA0"/>
<dbReference type="Proteomes" id="UP000262939">
    <property type="component" value="Unassembled WGS sequence"/>
</dbReference>
<dbReference type="Pfam" id="PF08858">
    <property type="entry name" value="IDEAL"/>
    <property type="match status" value="1"/>
</dbReference>
<feature type="domain" description="IDEAL" evidence="1">
    <location>
        <begin position="65"/>
        <end position="100"/>
    </location>
</feature>
<reference evidence="2 3" key="1">
    <citation type="submission" date="2018-08" db="EMBL/GenBank/DDBJ databases">
        <title>Bacillus chawlae sp. nov., Bacillus glennii sp. nov., and Bacillus saganii sp. nov. Isolated from the Vehicle Assembly Building at Kennedy Space Center where the Viking Spacecraft were Assembled.</title>
        <authorList>
            <person name="Seuylemezian A."/>
            <person name="Vaishampayan P."/>
        </authorList>
    </citation>
    <scope>NUCLEOTIDE SEQUENCE [LARGE SCALE GENOMIC DNA]</scope>
    <source>
        <strain evidence="2 3">V44-8</strain>
    </source>
</reference>
<evidence type="ECO:0000313" key="3">
    <source>
        <dbReference type="Proteomes" id="UP000262939"/>
    </source>
</evidence>
<dbReference type="InterPro" id="IPR027393">
    <property type="entry name" value="Virus_scaffolding_prot_C"/>
</dbReference>
<name>A0A372LKA0_9BACI</name>
<gene>
    <name evidence="2" type="ORF">D0466_00525</name>
</gene>
<dbReference type="OrthoDB" id="2427704at2"/>
<dbReference type="RefSeq" id="WP_117320608.1">
    <property type="nucleotide sequence ID" value="NZ_QVTD01000001.1"/>
</dbReference>
<dbReference type="EMBL" id="QVTD01000001">
    <property type="protein sequence ID" value="RFU66636.1"/>
    <property type="molecule type" value="Genomic_DNA"/>
</dbReference>
<evidence type="ECO:0000313" key="2">
    <source>
        <dbReference type="EMBL" id="RFU66636.1"/>
    </source>
</evidence>